<keyword evidence="2" id="KW-1185">Reference proteome</keyword>
<dbReference type="InParanoid" id="A0A077ZVU5"/>
<reference evidence="1 2" key="1">
    <citation type="submission" date="2014-06" db="EMBL/GenBank/DDBJ databases">
        <authorList>
            <person name="Swart Estienne"/>
        </authorList>
    </citation>
    <scope>NUCLEOTIDE SEQUENCE [LARGE SCALE GENOMIC DNA]</scope>
    <source>
        <strain evidence="1 2">130c</strain>
    </source>
</reference>
<gene>
    <name evidence="1" type="primary">Contig2837.g3046</name>
    <name evidence="1" type="ORF">STYLEM_2346</name>
</gene>
<dbReference type="Proteomes" id="UP000039865">
    <property type="component" value="Unassembled WGS sequence"/>
</dbReference>
<sequence>MYCYVTWDNNANPQDLYQAKENFQQEPARMKYYAERISLKEYQRQKIDYTSDQINLLYDSKEFNEMMNKKGTSKDSWNWQTRAMKKGLQRQINTQIYKVK</sequence>
<accession>A0A077ZVU5</accession>
<evidence type="ECO:0000313" key="1">
    <source>
        <dbReference type="EMBL" id="CDW73370.1"/>
    </source>
</evidence>
<organism evidence="1 2">
    <name type="scientific">Stylonychia lemnae</name>
    <name type="common">Ciliate</name>
    <dbReference type="NCBI Taxonomy" id="5949"/>
    <lineage>
        <taxon>Eukaryota</taxon>
        <taxon>Sar</taxon>
        <taxon>Alveolata</taxon>
        <taxon>Ciliophora</taxon>
        <taxon>Intramacronucleata</taxon>
        <taxon>Spirotrichea</taxon>
        <taxon>Stichotrichia</taxon>
        <taxon>Sporadotrichida</taxon>
        <taxon>Oxytrichidae</taxon>
        <taxon>Stylonychinae</taxon>
        <taxon>Stylonychia</taxon>
    </lineage>
</organism>
<dbReference type="AlphaFoldDB" id="A0A077ZVU5"/>
<dbReference type="EMBL" id="CCKQ01002280">
    <property type="protein sequence ID" value="CDW73370.1"/>
    <property type="molecule type" value="Genomic_DNA"/>
</dbReference>
<protein>
    <submittedName>
        <fullName evidence="1">Uncharacterized protein</fullName>
    </submittedName>
</protein>
<name>A0A077ZVU5_STYLE</name>
<evidence type="ECO:0000313" key="2">
    <source>
        <dbReference type="Proteomes" id="UP000039865"/>
    </source>
</evidence>
<proteinExistence type="predicted"/>